<evidence type="ECO:0000256" key="7">
    <source>
        <dbReference type="ARBA" id="ARBA00023065"/>
    </source>
</evidence>
<evidence type="ECO:0000256" key="13">
    <source>
        <dbReference type="RuleBase" id="RU003848"/>
    </source>
</evidence>
<keyword evidence="2 12" id="KW-0813">Transport</keyword>
<keyword evidence="7 12" id="KW-0406">Ion transport</keyword>
<dbReference type="GO" id="GO:0046961">
    <property type="term" value="F:proton-transporting ATPase activity, rotational mechanism"/>
    <property type="evidence" value="ECO:0007669"/>
    <property type="project" value="TreeGrafter"/>
</dbReference>
<gene>
    <name evidence="12" type="primary">atpF2</name>
    <name evidence="12" type="synonym">atpG</name>
    <name evidence="15" type="ORF">IQ241_09160</name>
</gene>
<dbReference type="HAMAP" id="MF_01399">
    <property type="entry name" value="ATP_synth_bprime"/>
    <property type="match status" value="1"/>
</dbReference>
<keyword evidence="3 12" id="KW-0138">CF(0)</keyword>
<comment type="subunit">
    <text evidence="12">F-type ATPases have 2 components, F(1) - the catalytic core - and F(0) - the membrane proton channel. F(1) has five subunits: alpha(3), beta(3), gamma(1), delta(1), epsilon(1). F(0) has four main subunits: a(1), b(1), b'(1) and c(10-14). The alpha and beta chains form an alternating ring which encloses part of the gamma chain. F(1) is attached to F(0) by a central stalk formed by the gamma and epsilon chains, while a peripheral stalk is formed by the delta, b and b' chains.</text>
</comment>
<comment type="similarity">
    <text evidence="1 12 13">Belongs to the ATPase B chain family.</text>
</comment>
<comment type="caution">
    <text evidence="15">The sequence shown here is derived from an EMBL/GenBank/DDBJ whole genome shotgun (WGS) entry which is preliminary data.</text>
</comment>
<evidence type="ECO:0000256" key="2">
    <source>
        <dbReference type="ARBA" id="ARBA00022448"/>
    </source>
</evidence>
<name>A0A8J7DR03_9CYAN</name>
<dbReference type="CDD" id="cd06503">
    <property type="entry name" value="ATP-synt_Fo_b"/>
    <property type="match status" value="1"/>
</dbReference>
<feature type="transmembrane region" description="Helical" evidence="12">
    <location>
        <begin position="28"/>
        <end position="49"/>
    </location>
</feature>
<evidence type="ECO:0000256" key="14">
    <source>
        <dbReference type="SAM" id="MobiDB-lite"/>
    </source>
</evidence>
<dbReference type="InterPro" id="IPR034679">
    <property type="entry name" value="ATP_synth_b"/>
</dbReference>
<evidence type="ECO:0000256" key="8">
    <source>
        <dbReference type="ARBA" id="ARBA00023136"/>
    </source>
</evidence>
<dbReference type="Pfam" id="PF00430">
    <property type="entry name" value="ATP-synt_B"/>
    <property type="match status" value="1"/>
</dbReference>
<evidence type="ECO:0000256" key="11">
    <source>
        <dbReference type="ARBA" id="ARBA00037847"/>
    </source>
</evidence>
<dbReference type="HAMAP" id="MF_01398">
    <property type="entry name" value="ATP_synth_b_bprime"/>
    <property type="match status" value="1"/>
</dbReference>
<dbReference type="GO" id="GO:0031676">
    <property type="term" value="C:plasma membrane-derived thylakoid membrane"/>
    <property type="evidence" value="ECO:0007669"/>
    <property type="project" value="UniProtKB-SubCell"/>
</dbReference>
<keyword evidence="16" id="KW-1185">Reference proteome</keyword>
<keyword evidence="4 12" id="KW-0812">Transmembrane</keyword>
<dbReference type="PANTHER" id="PTHR33445:SF2">
    <property type="entry name" value="ATP SYNTHASE SUBUNIT B', CHLOROPLASTIC"/>
    <property type="match status" value="1"/>
</dbReference>
<dbReference type="PANTHER" id="PTHR33445">
    <property type="entry name" value="ATP SYNTHASE SUBUNIT B', CHLOROPLASTIC"/>
    <property type="match status" value="1"/>
</dbReference>
<comment type="subcellular location">
    <subcellularLocation>
        <location evidence="12">Cellular thylakoid membrane</location>
        <topology evidence="12">Single-pass membrane protein</topology>
    </subcellularLocation>
    <subcellularLocation>
        <location evidence="11">Endomembrane system</location>
        <topology evidence="11">Single-pass membrane protein</topology>
    </subcellularLocation>
</comment>
<feature type="compositionally biased region" description="Basic and acidic residues" evidence="14">
    <location>
        <begin position="127"/>
        <end position="137"/>
    </location>
</feature>
<dbReference type="InterPro" id="IPR002146">
    <property type="entry name" value="ATP_synth_b/b'su_bac/chlpt"/>
</dbReference>
<protein>
    <recommendedName>
        <fullName evidence="12">ATP synthase subunit b'</fullName>
    </recommendedName>
    <alternativeName>
        <fullName evidence="12">ATP synthase F(0) sector subunit b'</fullName>
    </alternativeName>
    <alternativeName>
        <fullName evidence="12">ATPase subunit II</fullName>
    </alternativeName>
    <alternativeName>
        <fullName evidence="12">F-type ATPase subunit b'</fullName>
        <shortName evidence="12">F-ATPase subunit b'</shortName>
    </alternativeName>
</protein>
<keyword evidence="6 12" id="KW-1133">Transmembrane helix</keyword>
<evidence type="ECO:0000313" key="16">
    <source>
        <dbReference type="Proteomes" id="UP000636505"/>
    </source>
</evidence>
<keyword evidence="5 12" id="KW-0375">Hydrogen ion transport</keyword>
<comment type="function">
    <text evidence="12">Component of the F(0) channel, it forms part of the peripheral stalk, linking F(1) to F(0). The b'-subunit is a diverged and duplicated form of b found in plants and photosynthetic bacteria.</text>
</comment>
<dbReference type="GO" id="GO:0012505">
    <property type="term" value="C:endomembrane system"/>
    <property type="evidence" value="ECO:0007669"/>
    <property type="project" value="UniProtKB-SubCell"/>
</dbReference>
<comment type="function">
    <text evidence="10 12">F(1)F(0) ATP synthase produces ATP from ADP in the presence of a proton or sodium gradient. F-type ATPases consist of two structural domains, F(1) containing the extramembraneous catalytic core and F(0) containing the membrane proton channel, linked together by a central stalk and a peripheral stalk. During catalysis, ATP synthesis in the catalytic domain of F(1) is coupled via a rotary mechanism of the central stalk subunits to proton translocation.</text>
</comment>
<dbReference type="GO" id="GO:0046933">
    <property type="term" value="F:proton-transporting ATP synthase activity, rotational mechanism"/>
    <property type="evidence" value="ECO:0007669"/>
    <property type="project" value="UniProtKB-UniRule"/>
</dbReference>
<proteinExistence type="inferred from homology"/>
<keyword evidence="8 12" id="KW-0472">Membrane</keyword>
<dbReference type="GO" id="GO:0045259">
    <property type="term" value="C:proton-transporting ATP synthase complex"/>
    <property type="evidence" value="ECO:0007669"/>
    <property type="project" value="UniProtKB-KW"/>
</dbReference>
<evidence type="ECO:0000256" key="3">
    <source>
        <dbReference type="ARBA" id="ARBA00022547"/>
    </source>
</evidence>
<feature type="region of interest" description="Disordered" evidence="14">
    <location>
        <begin position="109"/>
        <end position="138"/>
    </location>
</feature>
<evidence type="ECO:0000256" key="10">
    <source>
        <dbReference type="ARBA" id="ARBA00025198"/>
    </source>
</evidence>
<sequence length="163" mass="17883">MLNGLNGLILFAIETAAEEGGGLFDLDATLPLMAIQFLILAALLNAIFYKPLGQAIDDRDAYVRSTRANAQERLAKAERLAQEYEQSLADTRRQARSVVEDAQAEAQKQAAQSISEAQQEAQAQREATQKQLDEEKQAALSQLEQQVEQLSQQILDKLLGAAV</sequence>
<evidence type="ECO:0000256" key="12">
    <source>
        <dbReference type="HAMAP-Rule" id="MF_01399"/>
    </source>
</evidence>
<dbReference type="Proteomes" id="UP000636505">
    <property type="component" value="Unassembled WGS sequence"/>
</dbReference>
<dbReference type="InterPro" id="IPR050059">
    <property type="entry name" value="ATP_synthase_B_chain"/>
</dbReference>
<dbReference type="EMBL" id="JADEXG010000017">
    <property type="protein sequence ID" value="MBE9077464.1"/>
    <property type="molecule type" value="Genomic_DNA"/>
</dbReference>
<dbReference type="RefSeq" id="WP_193906259.1">
    <property type="nucleotide sequence ID" value="NZ_JADEXG010000017.1"/>
</dbReference>
<accession>A0A8J7DR03</accession>
<reference evidence="15" key="1">
    <citation type="submission" date="2020-10" db="EMBL/GenBank/DDBJ databases">
        <authorList>
            <person name="Castelo-Branco R."/>
            <person name="Eusebio N."/>
            <person name="Adriana R."/>
            <person name="Vieira A."/>
            <person name="Brugerolle De Fraissinette N."/>
            <person name="Rezende De Castro R."/>
            <person name="Schneider M.P."/>
            <person name="Vasconcelos V."/>
            <person name="Leao P.N."/>
        </authorList>
    </citation>
    <scope>NUCLEOTIDE SEQUENCE</scope>
    <source>
        <strain evidence="15">LEGE 07310</strain>
    </source>
</reference>
<evidence type="ECO:0000256" key="1">
    <source>
        <dbReference type="ARBA" id="ARBA00005513"/>
    </source>
</evidence>
<keyword evidence="9 12" id="KW-0066">ATP synthesis</keyword>
<evidence type="ECO:0000256" key="6">
    <source>
        <dbReference type="ARBA" id="ARBA00022989"/>
    </source>
</evidence>
<dbReference type="NCBIfam" id="NF005607">
    <property type="entry name" value="PRK07353.1"/>
    <property type="match status" value="1"/>
</dbReference>
<evidence type="ECO:0000256" key="9">
    <source>
        <dbReference type="ARBA" id="ARBA00023310"/>
    </source>
</evidence>
<evidence type="ECO:0000313" key="15">
    <source>
        <dbReference type="EMBL" id="MBE9077464.1"/>
    </source>
</evidence>
<evidence type="ECO:0000256" key="4">
    <source>
        <dbReference type="ARBA" id="ARBA00022692"/>
    </source>
</evidence>
<keyword evidence="12" id="KW-0793">Thylakoid</keyword>
<organism evidence="15 16">
    <name type="scientific">Vasconcelosia minhoensis LEGE 07310</name>
    <dbReference type="NCBI Taxonomy" id="915328"/>
    <lineage>
        <taxon>Bacteria</taxon>
        <taxon>Bacillati</taxon>
        <taxon>Cyanobacteriota</taxon>
        <taxon>Cyanophyceae</taxon>
        <taxon>Nodosilineales</taxon>
        <taxon>Cymatolegaceae</taxon>
        <taxon>Vasconcelosia</taxon>
        <taxon>Vasconcelosia minhoensis</taxon>
    </lineage>
</organism>
<dbReference type="AlphaFoldDB" id="A0A8J7DR03"/>
<evidence type="ECO:0000256" key="5">
    <source>
        <dbReference type="ARBA" id="ARBA00022781"/>
    </source>
</evidence>
<feature type="compositionally biased region" description="Low complexity" evidence="14">
    <location>
        <begin position="109"/>
        <end position="126"/>
    </location>
</feature>